<dbReference type="EMBL" id="QJJX01000007">
    <property type="protein sequence ID" value="PXX23147.1"/>
    <property type="molecule type" value="Genomic_DNA"/>
</dbReference>
<keyword evidence="1" id="KW-0131">Cell cycle</keyword>
<dbReference type="InterPro" id="IPR018247">
    <property type="entry name" value="EF_Hand_1_Ca_BS"/>
</dbReference>
<protein>
    <submittedName>
        <fullName evidence="1">Cell division protein FtsQ</fullName>
    </submittedName>
</protein>
<dbReference type="STRING" id="1122991.GCA_000613445_02553"/>
<dbReference type="OrthoDB" id="1466667at2"/>
<dbReference type="Proteomes" id="UP000248314">
    <property type="component" value="Unassembled WGS sequence"/>
</dbReference>
<sequence length="269" mass="30728">MKVNWKKTVTMVVDVLLAVYLVLAFTAFNKPDAKAAMCQKVQIDIQDENTNGFISAADIRARLDANQLYPLNKPMMGVQGRLIEETLKRSPFVKTVDCYKTQDGCVNINVTQRMPIVRIKAANGDDYYLDDNNQVMPNSHYSADLIIATGHISKAFAQNYIAPLAKLLMGNELWENQVEQINVLPDKGVEIVPRVGQHVVMLGYLPQVANNKERYERIASFVETKLNRLEKFYKYGLSQVGWNKYSYINLEFDNQIICKKKKENKNKPE</sequence>
<keyword evidence="2" id="KW-1185">Reference proteome</keyword>
<organism evidence="1 2">
    <name type="scientific">Hoylesella shahii DSM 15611 = JCM 12083</name>
    <dbReference type="NCBI Taxonomy" id="1122991"/>
    <lineage>
        <taxon>Bacteria</taxon>
        <taxon>Pseudomonadati</taxon>
        <taxon>Bacteroidota</taxon>
        <taxon>Bacteroidia</taxon>
        <taxon>Bacteroidales</taxon>
        <taxon>Prevotellaceae</taxon>
        <taxon>Hoylesella</taxon>
    </lineage>
</organism>
<proteinExistence type="predicted"/>
<dbReference type="GeneID" id="84899515"/>
<dbReference type="AlphaFoldDB" id="A0A318I6P1"/>
<dbReference type="PROSITE" id="PS00018">
    <property type="entry name" value="EF_HAND_1"/>
    <property type="match status" value="1"/>
</dbReference>
<accession>A0A318I6P1</accession>
<gene>
    <name evidence="1" type="ORF">EJ73_00812</name>
</gene>
<comment type="caution">
    <text evidence="1">The sequence shown here is derived from an EMBL/GenBank/DDBJ whole genome shotgun (WGS) entry which is preliminary data.</text>
</comment>
<evidence type="ECO:0000313" key="1">
    <source>
        <dbReference type="EMBL" id="PXX23147.1"/>
    </source>
</evidence>
<reference evidence="1 2" key="1">
    <citation type="submission" date="2018-05" db="EMBL/GenBank/DDBJ databases">
        <title>Genomic Encyclopedia of Type Strains, Phase I: the one thousand microbial genomes (KMG-I) project.</title>
        <authorList>
            <person name="Kyrpides N."/>
        </authorList>
    </citation>
    <scope>NUCLEOTIDE SEQUENCE [LARGE SCALE GENOMIC DNA]</scope>
    <source>
        <strain evidence="1 2">DSM 15611</strain>
    </source>
</reference>
<evidence type="ECO:0000313" key="2">
    <source>
        <dbReference type="Proteomes" id="UP000248314"/>
    </source>
</evidence>
<dbReference type="GO" id="GO:0051301">
    <property type="term" value="P:cell division"/>
    <property type="evidence" value="ECO:0007669"/>
    <property type="project" value="UniProtKB-KW"/>
</dbReference>
<dbReference type="RefSeq" id="WP_025815623.1">
    <property type="nucleotide sequence ID" value="NZ_BAIZ01000007.1"/>
</dbReference>
<name>A0A318I6P1_9BACT</name>
<keyword evidence="1" id="KW-0132">Cell division</keyword>